<gene>
    <name evidence="1" type="ORF">ENT87_08695</name>
    <name evidence="2" type="ORF">ENU30_04535</name>
</gene>
<evidence type="ECO:0000313" key="1">
    <source>
        <dbReference type="EMBL" id="HGN37603.1"/>
    </source>
</evidence>
<dbReference type="AlphaFoldDB" id="A0A7J3JQM2"/>
<dbReference type="EMBL" id="DTBZ01000083">
    <property type="protein sequence ID" value="HGQ18225.1"/>
    <property type="molecule type" value="Genomic_DNA"/>
</dbReference>
<proteinExistence type="predicted"/>
<evidence type="ECO:0000313" key="2">
    <source>
        <dbReference type="EMBL" id="HGQ18225.1"/>
    </source>
</evidence>
<dbReference type="EMBL" id="DTAI01000256">
    <property type="protein sequence ID" value="HGN37603.1"/>
    <property type="molecule type" value="Genomic_DNA"/>
</dbReference>
<comment type="caution">
    <text evidence="2">The sequence shown here is derived from an EMBL/GenBank/DDBJ whole genome shotgun (WGS) entry which is preliminary data.</text>
</comment>
<protein>
    <submittedName>
        <fullName evidence="2">Uncharacterized protein</fullName>
    </submittedName>
</protein>
<reference evidence="2" key="1">
    <citation type="journal article" date="2020" name="mSystems">
        <title>Genome- and Community-Level Interaction Insights into Carbon Utilization and Element Cycling Functions of Hydrothermarchaeota in Hydrothermal Sediment.</title>
        <authorList>
            <person name="Zhou Z."/>
            <person name="Liu Y."/>
            <person name="Xu W."/>
            <person name="Pan J."/>
            <person name="Luo Z.H."/>
            <person name="Li M."/>
        </authorList>
    </citation>
    <scope>NUCLEOTIDE SEQUENCE [LARGE SCALE GENOMIC DNA]</scope>
    <source>
        <strain evidence="1">SpSt-618</strain>
        <strain evidence="2">SpSt-657</strain>
    </source>
</reference>
<sequence>MTQEKVVRLLIYYTDAGCIEKVVSAFRKLLIDVNWIWGRRIDSLYEIYLGVEEHPNLKLALLNLCKTVGIEYVELLLDARIERYAYLNGEFKKVAESNNISENIYRDSNHFIIYVPTYTRMAGCKWGEKYGENI</sequence>
<organism evidence="2">
    <name type="scientific">Ignisphaera aggregans</name>
    <dbReference type="NCBI Taxonomy" id="334771"/>
    <lineage>
        <taxon>Archaea</taxon>
        <taxon>Thermoproteota</taxon>
        <taxon>Thermoprotei</taxon>
        <taxon>Desulfurococcales</taxon>
        <taxon>Desulfurococcaceae</taxon>
        <taxon>Ignisphaera</taxon>
    </lineage>
</organism>
<name>A0A7J3JQM2_9CREN</name>
<accession>A0A7J3JQM2</accession>